<proteinExistence type="predicted"/>
<accession>A0A0N9W479</accession>
<dbReference type="RefSeq" id="WP_054581812.1">
    <property type="nucleotide sequence ID" value="NZ_CP012808.1"/>
</dbReference>
<sequence>MNELYEYRYTKIGTTGCLPTHKIYINIQDKKQAKLIFADNTFIYGIISDWFLKNSDFDTRKPTWGEENKAFTENEQKILRMYKASHPLFKTEH</sequence>
<organism evidence="1 2">
    <name type="scientific">Acinetobacter equi</name>
    <dbReference type="NCBI Taxonomy" id="1324350"/>
    <lineage>
        <taxon>Bacteria</taxon>
        <taxon>Pseudomonadati</taxon>
        <taxon>Pseudomonadota</taxon>
        <taxon>Gammaproteobacteria</taxon>
        <taxon>Moraxellales</taxon>
        <taxon>Moraxellaceae</taxon>
        <taxon>Acinetobacter</taxon>
    </lineage>
</organism>
<dbReference type="AlphaFoldDB" id="A0A0N9W479"/>
<evidence type="ECO:0000313" key="1">
    <source>
        <dbReference type="EMBL" id="ALH95924.1"/>
    </source>
</evidence>
<dbReference type="KEGG" id="aei:AOY20_10485"/>
<dbReference type="EMBL" id="CP012808">
    <property type="protein sequence ID" value="ALH95924.1"/>
    <property type="molecule type" value="Genomic_DNA"/>
</dbReference>
<gene>
    <name evidence="1" type="ORF">AOY20_10485</name>
</gene>
<protein>
    <submittedName>
        <fullName evidence="1">Uncharacterized protein</fullName>
    </submittedName>
</protein>
<keyword evidence="2" id="KW-1185">Reference proteome</keyword>
<reference evidence="1 2" key="1">
    <citation type="journal article" date="2015" name="Int. J. Syst. Evol. Microbiol.">
        <title>Acinetobacter equi sp. nov. isolated from horse faeces.</title>
        <authorList>
            <person name="Poppel M.T."/>
            <person name="Skiebe E."/>
            <person name="Laue M."/>
            <person name="Bergmann H."/>
            <person name="Ebersberger I."/>
            <person name="Garn T."/>
            <person name="Fruth A."/>
            <person name="Baumgardt S."/>
            <person name="Busse H.J."/>
            <person name="Wilharm G."/>
        </authorList>
    </citation>
    <scope>NUCLEOTIDE SEQUENCE [LARGE SCALE GENOMIC DNA]</scope>
    <source>
        <strain evidence="1 2">114</strain>
    </source>
</reference>
<dbReference type="OrthoDB" id="6702745at2"/>
<dbReference type="Proteomes" id="UP000064939">
    <property type="component" value="Chromosome"/>
</dbReference>
<evidence type="ECO:0000313" key="2">
    <source>
        <dbReference type="Proteomes" id="UP000064939"/>
    </source>
</evidence>
<name>A0A0N9W479_9GAMM</name>